<dbReference type="InParanoid" id="A0A409YUX3"/>
<gene>
    <name evidence="2" type="ORF">CVT26_003842</name>
</gene>
<accession>A0A409YUX3</accession>
<comment type="caution">
    <text evidence="2">The sequence shown here is derived from an EMBL/GenBank/DDBJ whole genome shotgun (WGS) entry which is preliminary data.</text>
</comment>
<reference evidence="2 3" key="1">
    <citation type="journal article" date="2018" name="Evol. Lett.">
        <title>Horizontal gene cluster transfer increased hallucinogenic mushroom diversity.</title>
        <authorList>
            <person name="Reynolds H.T."/>
            <person name="Vijayakumar V."/>
            <person name="Gluck-Thaler E."/>
            <person name="Korotkin H.B."/>
            <person name="Matheny P.B."/>
            <person name="Slot J.C."/>
        </authorList>
    </citation>
    <scope>NUCLEOTIDE SEQUENCE [LARGE SCALE GENOMIC DNA]</scope>
    <source>
        <strain evidence="2 3">SRW20</strain>
    </source>
</reference>
<dbReference type="SUPFAM" id="SSF56112">
    <property type="entry name" value="Protein kinase-like (PK-like)"/>
    <property type="match status" value="2"/>
</dbReference>
<evidence type="ECO:0000313" key="3">
    <source>
        <dbReference type="Proteomes" id="UP000284706"/>
    </source>
</evidence>
<evidence type="ECO:0000256" key="1">
    <source>
        <dbReference type="SAM" id="MobiDB-lite"/>
    </source>
</evidence>
<proteinExistence type="predicted"/>
<evidence type="ECO:0000313" key="2">
    <source>
        <dbReference type="EMBL" id="PPR06816.1"/>
    </source>
</evidence>
<dbReference type="AlphaFoldDB" id="A0A409YUX3"/>
<dbReference type="OrthoDB" id="5987198at2759"/>
<feature type="region of interest" description="Disordered" evidence="1">
    <location>
        <begin position="457"/>
        <end position="481"/>
    </location>
</feature>
<dbReference type="Proteomes" id="UP000284706">
    <property type="component" value="Unassembled WGS sequence"/>
</dbReference>
<dbReference type="STRING" id="231916.A0A409YUX3"/>
<evidence type="ECO:0008006" key="4">
    <source>
        <dbReference type="Google" id="ProtNLM"/>
    </source>
</evidence>
<protein>
    <recommendedName>
        <fullName evidence="4">Protein kinase domain-containing protein</fullName>
    </recommendedName>
</protein>
<organism evidence="2 3">
    <name type="scientific">Gymnopilus dilepis</name>
    <dbReference type="NCBI Taxonomy" id="231916"/>
    <lineage>
        <taxon>Eukaryota</taxon>
        <taxon>Fungi</taxon>
        <taxon>Dikarya</taxon>
        <taxon>Basidiomycota</taxon>
        <taxon>Agaricomycotina</taxon>
        <taxon>Agaricomycetes</taxon>
        <taxon>Agaricomycetidae</taxon>
        <taxon>Agaricales</taxon>
        <taxon>Agaricineae</taxon>
        <taxon>Hymenogastraceae</taxon>
        <taxon>Gymnopilus</taxon>
    </lineage>
</organism>
<dbReference type="InterPro" id="IPR011009">
    <property type="entry name" value="Kinase-like_dom_sf"/>
</dbReference>
<name>A0A409YUX3_9AGAR</name>
<dbReference type="EMBL" id="NHYE01000243">
    <property type="protein sequence ID" value="PPR06816.1"/>
    <property type="molecule type" value="Genomic_DNA"/>
</dbReference>
<sequence>MREPLNSQELYWAKLQPFLLENGYKLRPRFDPKWIPSWLSEKRPSSSKRYEDGRPSPCRKLMDAVRLRDDKRVILRRVNRHEDASVSVLSYLNSPELLPDPRNRTVPLLDVLFLPWDEALIVMPLLHPLQSTECPFRYVSEVVEALDQLLQAIFMHEHRIAHRDACYFNLMVDPSKLCPKGFHFLDPSYREDFKTRTKWLERRSVSPLTYYFIDFEMAEYFPPGPDNRVCLGIYGQDRDVPELSMTVPYDPFKLDRYDGLEFLTPLTGAMKLNDPDKRLTADEAHKMFQAMVAQLSETDTSQPVWPSNWPLSLRKLKHDPLWKHFDFIATRELVGQLRRDFDAYMRAVEQEPDQTVRTDYLERLEELNADLKDLEKAVKSFWSRFLPWIRPGPKNQINFLDLEQRLKDSETAYIEASRLRKAVRDLQSEYRRIRNPSSLSDLANDMSLLESYSNYQRLGNPQSSSTAPYHPPHSGFQALSPPPHYRKQAVAAAQERSRSPSLNMNFQYPPRIPGLKFIITRAIFQVLKRLFLHTRIRTVLAMHNQPLLDQPLRGHLNITIPTPVCPPKLFWVGLQPFLLEQGYRLRRRFDPNWVPSWHSERRPSSNKRYEDGIPSMCHKLMDAVRVKDGKRVVLRRVDPQEDASVSVLSYLNSPELLADPRNRTVLLLDVLYPPCDEVLIVMPLLHPFQSTECPFRYVSEVLEALEQFLQASDKITSLSLFMHEHRIAHRDACYFNLMVDPSKLCPKGFHFSKPSYREDFKTRAKWLERHSVSPLNYYFIDFEMAEYFPPEPDNRVCLGIYGQDRDVPELSMTVPYDPFKLDRYDGLEFLTPLTDAMKLNDPDKRLTADEAYNMFQAIVAQLSETDTSQPVWPSNWPLSLRKLKHDPLWKRFVKFLFCRTVVV</sequence>
<keyword evidence="3" id="KW-1185">Reference proteome</keyword>
<feature type="compositionally biased region" description="Polar residues" evidence="1">
    <location>
        <begin position="457"/>
        <end position="467"/>
    </location>
</feature>